<keyword evidence="2" id="KW-1133">Transmembrane helix</keyword>
<evidence type="ECO:0000256" key="1">
    <source>
        <dbReference type="SAM" id="MobiDB-lite"/>
    </source>
</evidence>
<name>A0ABP7X069_9SPHI</name>
<evidence type="ECO:0000313" key="4">
    <source>
        <dbReference type="Proteomes" id="UP001500841"/>
    </source>
</evidence>
<evidence type="ECO:0000256" key="2">
    <source>
        <dbReference type="SAM" id="Phobius"/>
    </source>
</evidence>
<gene>
    <name evidence="3" type="ORF">GCM10022392_27610</name>
</gene>
<evidence type="ECO:0000313" key="3">
    <source>
        <dbReference type="EMBL" id="GAA4101420.1"/>
    </source>
</evidence>
<feature type="region of interest" description="Disordered" evidence="1">
    <location>
        <begin position="97"/>
        <end position="145"/>
    </location>
</feature>
<keyword evidence="2" id="KW-0472">Membrane</keyword>
<dbReference type="RefSeq" id="WP_345105650.1">
    <property type="nucleotide sequence ID" value="NZ_BAABCV010000010.1"/>
</dbReference>
<keyword evidence="4" id="KW-1185">Reference proteome</keyword>
<feature type="transmembrane region" description="Helical" evidence="2">
    <location>
        <begin position="39"/>
        <end position="61"/>
    </location>
</feature>
<feature type="compositionally biased region" description="Basic and acidic residues" evidence="1">
    <location>
        <begin position="97"/>
        <end position="114"/>
    </location>
</feature>
<reference evidence="4" key="1">
    <citation type="journal article" date="2019" name="Int. J. Syst. Evol. Microbiol.">
        <title>The Global Catalogue of Microorganisms (GCM) 10K type strain sequencing project: providing services to taxonomists for standard genome sequencing and annotation.</title>
        <authorList>
            <consortium name="The Broad Institute Genomics Platform"/>
            <consortium name="The Broad Institute Genome Sequencing Center for Infectious Disease"/>
            <person name="Wu L."/>
            <person name="Ma J."/>
        </authorList>
    </citation>
    <scope>NUCLEOTIDE SEQUENCE [LARGE SCALE GENOMIC DNA]</scope>
    <source>
        <strain evidence="4">JCM 17085</strain>
    </source>
</reference>
<sequence length="145" mass="16946">MKKIFFKGRFIFIPIAVAAFLSLVSFVVMQLWNNLLPDILHVGAITFWQAMGIFVLCKILFGFGRGKRNPWGGNPWGGNPWGGNPWMREKMQERFRSMTPEQKDKFKQKMRDRACGPWGHHTGDHPFKQAWDQFEAEDQEKKTED</sequence>
<accession>A0ABP7X069</accession>
<keyword evidence="2" id="KW-0812">Transmembrane</keyword>
<proteinExistence type="predicted"/>
<dbReference type="EMBL" id="BAABCV010000010">
    <property type="protein sequence ID" value="GAA4101420.1"/>
    <property type="molecule type" value="Genomic_DNA"/>
</dbReference>
<dbReference type="Proteomes" id="UP001500841">
    <property type="component" value="Unassembled WGS sequence"/>
</dbReference>
<protein>
    <submittedName>
        <fullName evidence="3">Uncharacterized protein</fullName>
    </submittedName>
</protein>
<organism evidence="3 4">
    <name type="scientific">Mucilaginibacter panaciglaebae</name>
    <dbReference type="NCBI Taxonomy" id="502331"/>
    <lineage>
        <taxon>Bacteria</taxon>
        <taxon>Pseudomonadati</taxon>
        <taxon>Bacteroidota</taxon>
        <taxon>Sphingobacteriia</taxon>
        <taxon>Sphingobacteriales</taxon>
        <taxon>Sphingobacteriaceae</taxon>
        <taxon>Mucilaginibacter</taxon>
    </lineage>
</organism>
<feature type="transmembrane region" description="Helical" evidence="2">
    <location>
        <begin position="12"/>
        <end position="33"/>
    </location>
</feature>
<comment type="caution">
    <text evidence="3">The sequence shown here is derived from an EMBL/GenBank/DDBJ whole genome shotgun (WGS) entry which is preliminary data.</text>
</comment>